<dbReference type="AlphaFoldDB" id="A0A4S3LYE3"/>
<reference evidence="2 3" key="1">
    <citation type="submission" date="2019-04" db="EMBL/GenBank/DDBJ databases">
        <title>Draft genome sequence of Robertkochia marina CC-AMO-30D.</title>
        <authorList>
            <person name="Hameed A."/>
            <person name="Lin S.-Y."/>
            <person name="Shahina M."/>
            <person name="Lai W.-A."/>
            <person name="Young C.-C."/>
        </authorList>
    </citation>
    <scope>NUCLEOTIDE SEQUENCE [LARGE SCALE GENOMIC DNA]</scope>
    <source>
        <strain evidence="2 3">CC-AMO-30D</strain>
    </source>
</reference>
<accession>A0A4S3LYE3</accession>
<evidence type="ECO:0000256" key="1">
    <source>
        <dbReference type="SAM" id="SignalP"/>
    </source>
</evidence>
<evidence type="ECO:0000313" key="2">
    <source>
        <dbReference type="EMBL" id="THD65807.1"/>
    </source>
</evidence>
<name>A0A4S3LYE3_9FLAO</name>
<dbReference type="RefSeq" id="WP_136337090.1">
    <property type="nucleotide sequence ID" value="NZ_QXMP01000002.1"/>
</dbReference>
<proteinExistence type="predicted"/>
<comment type="caution">
    <text evidence="2">The sequence shown here is derived from an EMBL/GenBank/DDBJ whole genome shotgun (WGS) entry which is preliminary data.</text>
</comment>
<keyword evidence="1" id="KW-0732">Signal</keyword>
<sequence length="336" mass="36011">MKKCLLILCVALTSVLQAQNDFDVILAAGVDDAQKFASDYLAPGTNGLMHSMNNGWFNSGEAKPFLGFEVSVIANGALVSDADRSFTMNVADYDNIQFADGSSSKTVATALGENNPDVDVVLTYDDPLFGDQTVEVTLPNGIGNAASLIPSAFIQAGVGLFKGTELKARFVPKVEFDGVTTELYGVGLQHEFTQWLPADKLLPVAISGLAAYTTLSGSYDFTASSGIEGEDQRVENKTNTWLFEAVASTKLPVINFYGALGYITGESSSDILGTYRVTNGLLTTEDIVDPFSVQSEVSGVRATLGAKLKLAFFRFNVDYTFAEFDSFSVGLNFGFR</sequence>
<dbReference type="Proteomes" id="UP000305939">
    <property type="component" value="Unassembled WGS sequence"/>
</dbReference>
<gene>
    <name evidence="2" type="ORF">E7Z59_14580</name>
</gene>
<protein>
    <submittedName>
        <fullName evidence="2">Uncharacterized protein</fullName>
    </submittedName>
</protein>
<feature type="signal peptide" evidence="1">
    <location>
        <begin position="1"/>
        <end position="18"/>
    </location>
</feature>
<evidence type="ECO:0000313" key="3">
    <source>
        <dbReference type="Proteomes" id="UP000305939"/>
    </source>
</evidence>
<dbReference type="OrthoDB" id="9775382at2"/>
<keyword evidence="3" id="KW-1185">Reference proteome</keyword>
<dbReference type="InterPro" id="IPR046495">
    <property type="entry name" value="DUF6588"/>
</dbReference>
<organism evidence="2 3">
    <name type="scientific">Robertkochia marina</name>
    <dbReference type="NCBI Taxonomy" id="1227945"/>
    <lineage>
        <taxon>Bacteria</taxon>
        <taxon>Pseudomonadati</taxon>
        <taxon>Bacteroidota</taxon>
        <taxon>Flavobacteriia</taxon>
        <taxon>Flavobacteriales</taxon>
        <taxon>Flavobacteriaceae</taxon>
        <taxon>Robertkochia</taxon>
    </lineage>
</organism>
<dbReference type="Pfam" id="PF20230">
    <property type="entry name" value="DUF6588"/>
    <property type="match status" value="1"/>
</dbReference>
<dbReference type="EMBL" id="SSMC01000004">
    <property type="protein sequence ID" value="THD65807.1"/>
    <property type="molecule type" value="Genomic_DNA"/>
</dbReference>
<feature type="chain" id="PRO_5020531101" evidence="1">
    <location>
        <begin position="19"/>
        <end position="336"/>
    </location>
</feature>